<organism evidence="1 2">
    <name type="scientific">Sphingobium yanoikuyae</name>
    <name type="common">Sphingomonas yanoikuyae</name>
    <dbReference type="NCBI Taxonomy" id="13690"/>
    <lineage>
        <taxon>Bacteria</taxon>
        <taxon>Pseudomonadati</taxon>
        <taxon>Pseudomonadota</taxon>
        <taxon>Alphaproteobacteria</taxon>
        <taxon>Sphingomonadales</taxon>
        <taxon>Sphingomonadaceae</taxon>
        <taxon>Sphingobium</taxon>
    </lineage>
</organism>
<accession>A0A177JM36</accession>
<evidence type="ECO:0000313" key="2">
    <source>
        <dbReference type="Proteomes" id="UP000077262"/>
    </source>
</evidence>
<dbReference type="Proteomes" id="UP000077262">
    <property type="component" value="Unassembled WGS sequence"/>
</dbReference>
<gene>
    <name evidence="1" type="ORF">AX777_21315</name>
</gene>
<evidence type="ECO:0000313" key="1">
    <source>
        <dbReference type="EMBL" id="OAH41854.1"/>
    </source>
</evidence>
<comment type="caution">
    <text evidence="1">The sequence shown here is derived from an EMBL/GenBank/DDBJ whole genome shotgun (WGS) entry which is preliminary data.</text>
</comment>
<reference evidence="1 2" key="1">
    <citation type="submission" date="2016-02" db="EMBL/GenBank/DDBJ databases">
        <authorList>
            <person name="Wen L."/>
            <person name="He K."/>
            <person name="Yang H."/>
        </authorList>
    </citation>
    <scope>NUCLEOTIDE SEQUENCE [LARGE SCALE GENOMIC DNA]</scope>
    <source>
        <strain evidence="1 2">CD09_2</strain>
    </source>
</reference>
<dbReference type="RefSeq" id="WP_017499722.1">
    <property type="nucleotide sequence ID" value="NZ_LSTR01000049.1"/>
</dbReference>
<proteinExistence type="predicted"/>
<name>A0A177JM36_SPHYA</name>
<protein>
    <submittedName>
        <fullName evidence="1">Uncharacterized protein</fullName>
    </submittedName>
</protein>
<dbReference type="AlphaFoldDB" id="A0A177JM36"/>
<dbReference type="EMBL" id="LSTR01000049">
    <property type="protein sequence ID" value="OAH41854.1"/>
    <property type="molecule type" value="Genomic_DNA"/>
</dbReference>
<sequence length="59" mass="6261">MTDRDTLLALADQITERMIANAKNAMNSSPGVTGQRQCMQYASYCAIVAAALRARAGGL</sequence>